<dbReference type="GO" id="GO:0005509">
    <property type="term" value="F:calcium ion binding"/>
    <property type="evidence" value="ECO:0007669"/>
    <property type="project" value="TreeGrafter"/>
</dbReference>
<comment type="catalytic activity">
    <reaction evidence="2">
        <text>a 1,2-diacyl-sn-glycero-3-phosphocholine + H2O = a 1-acyl-sn-glycero-3-phosphocholine + a fatty acid + H(+)</text>
        <dbReference type="Rhea" id="RHEA:15801"/>
        <dbReference type="ChEBI" id="CHEBI:15377"/>
        <dbReference type="ChEBI" id="CHEBI:15378"/>
        <dbReference type="ChEBI" id="CHEBI:28868"/>
        <dbReference type="ChEBI" id="CHEBI:57643"/>
        <dbReference type="ChEBI" id="CHEBI:58168"/>
        <dbReference type="EC" id="3.1.1.4"/>
    </reaction>
</comment>
<keyword evidence="12" id="KW-0378">Hydrolase</keyword>
<dbReference type="SUPFAM" id="SSF56931">
    <property type="entry name" value="Outer membrane phospholipase A (OMPLA)"/>
    <property type="match status" value="1"/>
</dbReference>
<evidence type="ECO:0000256" key="10">
    <source>
        <dbReference type="ARBA" id="ARBA00022723"/>
    </source>
</evidence>
<dbReference type="Pfam" id="PF02253">
    <property type="entry name" value="PLA1"/>
    <property type="match status" value="1"/>
</dbReference>
<evidence type="ECO:0000256" key="7">
    <source>
        <dbReference type="ARBA" id="ARBA00013278"/>
    </source>
</evidence>
<keyword evidence="17" id="KW-0998">Cell outer membrane</keyword>
<evidence type="ECO:0000256" key="11">
    <source>
        <dbReference type="ARBA" id="ARBA00022729"/>
    </source>
</evidence>
<feature type="active site" description="Proton acceptor" evidence="19">
    <location>
        <position position="172"/>
    </location>
</feature>
<evidence type="ECO:0000256" key="21">
    <source>
        <dbReference type="SAM" id="SignalP"/>
    </source>
</evidence>
<keyword evidence="11 21" id="KW-0732">Signal</keyword>
<proteinExistence type="inferred from homology"/>
<keyword evidence="23" id="KW-1185">Reference proteome</keyword>
<feature type="signal peptide" evidence="21">
    <location>
        <begin position="1"/>
        <end position="22"/>
    </location>
</feature>
<evidence type="ECO:0000256" key="17">
    <source>
        <dbReference type="ARBA" id="ARBA00023237"/>
    </source>
</evidence>
<evidence type="ECO:0000256" key="8">
    <source>
        <dbReference type="ARBA" id="ARBA00022452"/>
    </source>
</evidence>
<dbReference type="GO" id="GO:0016042">
    <property type="term" value="P:lipid catabolic process"/>
    <property type="evidence" value="ECO:0007669"/>
    <property type="project" value="UniProtKB-KW"/>
</dbReference>
<evidence type="ECO:0000256" key="20">
    <source>
        <dbReference type="PIRSR" id="PIRSR603187-2"/>
    </source>
</evidence>
<dbReference type="CDD" id="cd00541">
    <property type="entry name" value="OMPLA"/>
    <property type="match status" value="1"/>
</dbReference>
<protein>
    <recommendedName>
        <fullName evidence="18">Phosphatidylcholine 1-acylhydrolase</fullName>
        <ecNumber evidence="6">3.1.1.32</ecNumber>
        <ecNumber evidence="7">3.1.1.4</ecNumber>
    </recommendedName>
</protein>
<feature type="binding site" description="in dimeric form" evidence="20">
    <location>
        <position position="182"/>
    </location>
    <ligand>
        <name>Ca(2+)</name>
        <dbReference type="ChEBI" id="CHEBI:29108"/>
        <label>1</label>
    </ligand>
</feature>
<evidence type="ECO:0000256" key="19">
    <source>
        <dbReference type="PIRSR" id="PIRSR603187-1"/>
    </source>
</evidence>
<evidence type="ECO:0000256" key="4">
    <source>
        <dbReference type="ARBA" id="ARBA00010525"/>
    </source>
</evidence>
<dbReference type="Proteomes" id="UP000183658">
    <property type="component" value="Unassembled WGS sequence"/>
</dbReference>
<dbReference type="RefSeq" id="WP_074724089.1">
    <property type="nucleotide sequence ID" value="NZ_CBCRVS010000013.1"/>
</dbReference>
<name>A0A1H9P2W1_FLAFI</name>
<evidence type="ECO:0000256" key="18">
    <source>
        <dbReference type="ARBA" id="ARBA00032375"/>
    </source>
</evidence>
<evidence type="ECO:0000256" key="6">
    <source>
        <dbReference type="ARBA" id="ARBA00013179"/>
    </source>
</evidence>
<feature type="chain" id="PRO_5010220337" description="Phosphatidylcholine 1-acylhydrolase" evidence="21">
    <location>
        <begin position="23"/>
        <end position="303"/>
    </location>
</feature>
<reference evidence="23" key="1">
    <citation type="submission" date="2016-10" db="EMBL/GenBank/DDBJ databases">
        <authorList>
            <person name="Varghese N."/>
            <person name="Submissions S."/>
        </authorList>
    </citation>
    <scope>NUCLEOTIDE SEQUENCE [LARGE SCALE GENOMIC DNA]</scope>
    <source>
        <strain evidence="23">DSM 15719</strain>
    </source>
</reference>
<evidence type="ECO:0000256" key="2">
    <source>
        <dbReference type="ARBA" id="ARBA00001604"/>
    </source>
</evidence>
<dbReference type="GO" id="GO:0004623">
    <property type="term" value="F:phospholipase A2 activity"/>
    <property type="evidence" value="ECO:0007669"/>
    <property type="project" value="UniProtKB-EC"/>
</dbReference>
<feature type="active site" description="Nucleophile" evidence="19">
    <location>
        <position position="174"/>
    </location>
</feature>
<dbReference type="PANTHER" id="PTHR40457:SF1">
    <property type="entry name" value="PHOSPHOLIPASE A1"/>
    <property type="match status" value="1"/>
</dbReference>
<evidence type="ECO:0000256" key="1">
    <source>
        <dbReference type="ARBA" id="ARBA00000111"/>
    </source>
</evidence>
<evidence type="ECO:0000256" key="9">
    <source>
        <dbReference type="ARBA" id="ARBA00022692"/>
    </source>
</evidence>
<comment type="subunit">
    <text evidence="5">Homodimer; dimerization is reversible, and the dimeric form is the active one.</text>
</comment>
<dbReference type="InterPro" id="IPR036541">
    <property type="entry name" value="PLipase_A1_sf"/>
</dbReference>
<organism evidence="22 23">
    <name type="scientific">Flavobacterium frigoris</name>
    <dbReference type="NCBI Taxonomy" id="229204"/>
    <lineage>
        <taxon>Bacteria</taxon>
        <taxon>Pseudomonadati</taxon>
        <taxon>Bacteroidota</taxon>
        <taxon>Flavobacteriia</taxon>
        <taxon>Flavobacteriales</taxon>
        <taxon>Flavobacteriaceae</taxon>
        <taxon>Flavobacterium</taxon>
    </lineage>
</organism>
<keyword evidence="10 20" id="KW-0479">Metal-binding</keyword>
<comment type="cofactor">
    <cofactor evidence="20">
        <name>Ca(2+)</name>
        <dbReference type="ChEBI" id="CHEBI:29108"/>
    </cofactor>
    <text evidence="20">Binds 1 Ca(2+) ion per monomer.</text>
</comment>
<keyword evidence="15" id="KW-0443">Lipid metabolism</keyword>
<dbReference type="PRINTS" id="PR01486">
    <property type="entry name" value="PHPHLIPASEA1"/>
</dbReference>
<evidence type="ECO:0000256" key="12">
    <source>
        <dbReference type="ARBA" id="ARBA00022801"/>
    </source>
</evidence>
<accession>A0A1H9P2W1</accession>
<evidence type="ECO:0000313" key="22">
    <source>
        <dbReference type="EMBL" id="SER41913.1"/>
    </source>
</evidence>
<evidence type="ECO:0000256" key="3">
    <source>
        <dbReference type="ARBA" id="ARBA00004571"/>
    </source>
</evidence>
<keyword evidence="13 20" id="KW-0106">Calcium</keyword>
<dbReference type="EMBL" id="FOFZ01000012">
    <property type="protein sequence ID" value="SER41913.1"/>
    <property type="molecule type" value="Genomic_DNA"/>
</dbReference>
<dbReference type="EC" id="3.1.1.32" evidence="6"/>
<feature type="binding site" description="in dimeric form" evidence="20">
    <location>
        <position position="136"/>
    </location>
    <ligand>
        <name>Ca(2+)</name>
        <dbReference type="ChEBI" id="CHEBI:29108"/>
        <label>1</label>
    </ligand>
</feature>
<dbReference type="AlphaFoldDB" id="A0A1H9P2W1"/>
<keyword evidence="8" id="KW-1134">Transmembrane beta strand</keyword>
<evidence type="ECO:0000256" key="14">
    <source>
        <dbReference type="ARBA" id="ARBA00022963"/>
    </source>
</evidence>
<keyword evidence="9" id="KW-0812">Transmembrane</keyword>
<comment type="catalytic activity">
    <reaction evidence="1">
        <text>a 1,2-diacyl-sn-glycero-3-phosphocholine + H2O = a 2-acyl-sn-glycero-3-phosphocholine + a fatty acid + H(+)</text>
        <dbReference type="Rhea" id="RHEA:18689"/>
        <dbReference type="ChEBI" id="CHEBI:15377"/>
        <dbReference type="ChEBI" id="CHEBI:15378"/>
        <dbReference type="ChEBI" id="CHEBI:28868"/>
        <dbReference type="ChEBI" id="CHEBI:57643"/>
        <dbReference type="ChEBI" id="CHEBI:57875"/>
        <dbReference type="EC" id="3.1.1.32"/>
    </reaction>
</comment>
<keyword evidence="16" id="KW-0472">Membrane</keyword>
<evidence type="ECO:0000313" key="23">
    <source>
        <dbReference type="Proteomes" id="UP000183658"/>
    </source>
</evidence>
<dbReference type="EC" id="3.1.1.4" evidence="7"/>
<dbReference type="PANTHER" id="PTHR40457">
    <property type="entry name" value="PHOSPHOLIPASE A1"/>
    <property type="match status" value="1"/>
</dbReference>
<comment type="similarity">
    <text evidence="4">Belongs to the phospholipase A1 family.</text>
</comment>
<keyword evidence="14" id="KW-0442">Lipid degradation</keyword>
<dbReference type="OrthoDB" id="188433at2"/>
<gene>
    <name evidence="22" type="ORF">SAMN05444355_11224</name>
</gene>
<feature type="binding site" description="in dimeric form" evidence="20">
    <location>
        <position position="215"/>
    </location>
    <ligand>
        <name>Ca(2+)</name>
        <dbReference type="ChEBI" id="CHEBI:29108"/>
        <label>1</label>
    </ligand>
</feature>
<evidence type="ECO:0000256" key="15">
    <source>
        <dbReference type="ARBA" id="ARBA00023098"/>
    </source>
</evidence>
<evidence type="ECO:0000256" key="5">
    <source>
        <dbReference type="ARBA" id="ARBA00011702"/>
    </source>
</evidence>
<dbReference type="GO" id="GO:0009279">
    <property type="term" value="C:cell outer membrane"/>
    <property type="evidence" value="ECO:0007669"/>
    <property type="project" value="UniProtKB-SubCell"/>
</dbReference>
<dbReference type="GO" id="GO:0008970">
    <property type="term" value="F:phospholipase A1 activity"/>
    <property type="evidence" value="ECO:0007669"/>
    <property type="project" value="UniProtKB-EC"/>
</dbReference>
<dbReference type="InterPro" id="IPR003187">
    <property type="entry name" value="PLipase_A1"/>
</dbReference>
<evidence type="ECO:0000256" key="13">
    <source>
        <dbReference type="ARBA" id="ARBA00022837"/>
    </source>
</evidence>
<sequence length="303" mass="35050">MKYFQIKCSFFLLIFSGVIVNAQVQALFNSKTQLRNLTERWELDTTSVRGTFLITPYKPMFVLPVRWTNNPNERPESGNIDPDYIAPAGVEYNSIETKFQLSFKTKVLQSIFWGYGDLWVAYTQKSHWQIYNNTLSRPFREVNYEPELILNFPVKFNLFGFKTRMVGVAFNHESNGKSDPFSRSWNRIILHAGFERNNWTVYVRPWFRMPAAIDDNPDISEYVGRGDVNVIYTKNGNILSFIGSHNLNFNAKARGNAAFSWSYPVRNNLKGYLLISHGYGETLIDYNNLQTTVGVGVSLIEWL</sequence>
<evidence type="ECO:0000256" key="16">
    <source>
        <dbReference type="ARBA" id="ARBA00023136"/>
    </source>
</evidence>
<comment type="subcellular location">
    <subcellularLocation>
        <location evidence="3">Cell outer membrane</location>
        <topology evidence="3">Multi-pass membrane protein</topology>
    </subcellularLocation>
</comment>
<dbReference type="Gene3D" id="2.40.230.10">
    <property type="entry name" value="Phospholipase A1"/>
    <property type="match status" value="1"/>
</dbReference>